<dbReference type="AlphaFoldDB" id="B9DM92"/>
<feature type="transmembrane region" description="Helical" evidence="1">
    <location>
        <begin position="6"/>
        <end position="39"/>
    </location>
</feature>
<keyword evidence="1" id="KW-1133">Transmembrane helix</keyword>
<reference evidence="2 3" key="1">
    <citation type="journal article" date="2009" name="Appl. Environ. Microbiol.">
        <title>Genome analysis of the meat starter culture bacterium Staphylococcus carnosus TM300.</title>
        <authorList>
            <person name="Rosenstein R."/>
            <person name="Nerz C."/>
            <person name="Biswas L."/>
            <person name="Resch A."/>
            <person name="Raddatz G."/>
            <person name="Schuster S.C."/>
            <person name="Goetz F."/>
        </authorList>
    </citation>
    <scope>NUCLEOTIDE SEQUENCE [LARGE SCALE GENOMIC DNA]</scope>
    <source>
        <strain evidence="2 3">TM300</strain>
    </source>
</reference>
<gene>
    <name evidence="2" type="ordered locus">Sca_1674</name>
</gene>
<evidence type="ECO:0000313" key="2">
    <source>
        <dbReference type="EMBL" id="CAL28580.1"/>
    </source>
</evidence>
<sequence>MYIGIILAATILGLVITNIHFITIVEILAILLLCGMYYGENKNILNKYL</sequence>
<name>B9DM92_STACT</name>
<evidence type="ECO:0000313" key="3">
    <source>
        <dbReference type="Proteomes" id="UP000000444"/>
    </source>
</evidence>
<proteinExistence type="predicted"/>
<protein>
    <submittedName>
        <fullName evidence="2">Uncharacterized protein</fullName>
    </submittedName>
</protein>
<dbReference type="EMBL" id="AM295250">
    <property type="protein sequence ID" value="CAL28580.1"/>
    <property type="molecule type" value="Genomic_DNA"/>
</dbReference>
<keyword evidence="1" id="KW-0472">Membrane</keyword>
<dbReference type="KEGG" id="sca:SCA_1674"/>
<accession>B9DM92</accession>
<dbReference type="Proteomes" id="UP000000444">
    <property type="component" value="Chromosome"/>
</dbReference>
<keyword evidence="1" id="KW-0812">Transmembrane</keyword>
<dbReference type="HOGENOM" id="CLU_3140926_0_0_9"/>
<keyword evidence="3" id="KW-1185">Reference proteome</keyword>
<organism evidence="2 3">
    <name type="scientific">Staphylococcus carnosus (strain TM300)</name>
    <dbReference type="NCBI Taxonomy" id="396513"/>
    <lineage>
        <taxon>Bacteria</taxon>
        <taxon>Bacillati</taxon>
        <taxon>Bacillota</taxon>
        <taxon>Bacilli</taxon>
        <taxon>Bacillales</taxon>
        <taxon>Staphylococcaceae</taxon>
        <taxon>Staphylococcus</taxon>
    </lineage>
</organism>
<evidence type="ECO:0000256" key="1">
    <source>
        <dbReference type="SAM" id="Phobius"/>
    </source>
</evidence>